<dbReference type="InterPro" id="IPR039098">
    <property type="entry name" value="TINF2"/>
</dbReference>
<proteinExistence type="predicted"/>
<keyword evidence="3" id="KW-1185">Reference proteome</keyword>
<dbReference type="PANTHER" id="PTHR15512">
    <property type="entry name" value="TERF1-INTERACTING NUCLEAR FACTOR 2"/>
    <property type="match status" value="1"/>
</dbReference>
<evidence type="ECO:0000313" key="2">
    <source>
        <dbReference type="Ensembl" id="ENSHHUP00000083937.1"/>
    </source>
</evidence>
<name>A0A4W5R5U3_9TELE</name>
<protein>
    <recommendedName>
        <fullName evidence="1">TERF1-interacting nuclear factor 2 N-terminal domain-containing protein</fullName>
    </recommendedName>
</protein>
<dbReference type="InterPro" id="IPR029400">
    <property type="entry name" value="TINF2_N"/>
</dbReference>
<dbReference type="Pfam" id="PF14973">
    <property type="entry name" value="TINF2_N"/>
    <property type="match status" value="1"/>
</dbReference>
<feature type="domain" description="TERF1-interacting nuclear factor 2 N-terminal" evidence="1">
    <location>
        <begin position="25"/>
        <end position="110"/>
    </location>
</feature>
<reference evidence="2" key="3">
    <citation type="submission" date="2025-09" db="UniProtKB">
        <authorList>
            <consortium name="Ensembl"/>
        </authorList>
    </citation>
    <scope>IDENTIFICATION</scope>
</reference>
<organism evidence="2 3">
    <name type="scientific">Hucho hucho</name>
    <name type="common">huchen</name>
    <dbReference type="NCBI Taxonomy" id="62062"/>
    <lineage>
        <taxon>Eukaryota</taxon>
        <taxon>Metazoa</taxon>
        <taxon>Chordata</taxon>
        <taxon>Craniata</taxon>
        <taxon>Vertebrata</taxon>
        <taxon>Euteleostomi</taxon>
        <taxon>Actinopterygii</taxon>
        <taxon>Neopterygii</taxon>
        <taxon>Teleostei</taxon>
        <taxon>Protacanthopterygii</taxon>
        <taxon>Salmoniformes</taxon>
        <taxon>Salmonidae</taxon>
        <taxon>Salmoninae</taxon>
        <taxon>Hucho</taxon>
    </lineage>
</organism>
<dbReference type="PANTHER" id="PTHR15512:SF2">
    <property type="match status" value="1"/>
</dbReference>
<dbReference type="GO" id="GO:0070187">
    <property type="term" value="C:shelterin complex"/>
    <property type="evidence" value="ECO:0007669"/>
    <property type="project" value="InterPro"/>
</dbReference>
<dbReference type="GO" id="GO:0042162">
    <property type="term" value="F:telomeric DNA binding"/>
    <property type="evidence" value="ECO:0007669"/>
    <property type="project" value="TreeGrafter"/>
</dbReference>
<evidence type="ECO:0000259" key="1">
    <source>
        <dbReference type="Pfam" id="PF14973"/>
    </source>
</evidence>
<dbReference type="GeneTree" id="ENSGT00940000172707"/>
<sequence>MDGPLPLSSLRLLVPPLRLMSAVMWQVVERRSLEHYGKLEDFVCLVTEAVPELLTDRQRALLLLGLRAKMSQEWIVEDVAPELIQTQLDRIQSICLTKSSDKAFEDAKARLMAYTRRSPGDRWAVRK</sequence>
<dbReference type="GO" id="GO:0016233">
    <property type="term" value="P:telomere capping"/>
    <property type="evidence" value="ECO:0007669"/>
    <property type="project" value="InterPro"/>
</dbReference>
<dbReference type="Ensembl" id="ENSHHUT00000086571.1">
    <property type="protein sequence ID" value="ENSHHUP00000083937.1"/>
    <property type="gene ID" value="ENSHHUG00000048688.1"/>
</dbReference>
<dbReference type="GO" id="GO:1904356">
    <property type="term" value="P:regulation of telomere maintenance via telomere lengthening"/>
    <property type="evidence" value="ECO:0007669"/>
    <property type="project" value="TreeGrafter"/>
</dbReference>
<accession>A0A4W5R5U3</accession>
<reference evidence="3" key="1">
    <citation type="submission" date="2018-06" db="EMBL/GenBank/DDBJ databases">
        <title>Genome assembly of Danube salmon.</title>
        <authorList>
            <person name="Macqueen D.J."/>
            <person name="Gundappa M.K."/>
        </authorList>
    </citation>
    <scope>NUCLEOTIDE SEQUENCE [LARGE SCALE GENOMIC DNA]</scope>
</reference>
<reference evidence="2" key="2">
    <citation type="submission" date="2025-08" db="UniProtKB">
        <authorList>
            <consortium name="Ensembl"/>
        </authorList>
    </citation>
    <scope>IDENTIFICATION</scope>
</reference>
<evidence type="ECO:0000313" key="3">
    <source>
        <dbReference type="Proteomes" id="UP000314982"/>
    </source>
</evidence>
<dbReference type="STRING" id="62062.ENSHHUP00000083937"/>
<dbReference type="AlphaFoldDB" id="A0A4W5R5U3"/>
<dbReference type="Proteomes" id="UP000314982">
    <property type="component" value="Unassembled WGS sequence"/>
</dbReference>